<dbReference type="Proteomes" id="UP001054837">
    <property type="component" value="Unassembled WGS sequence"/>
</dbReference>
<dbReference type="EMBL" id="BPLQ01015712">
    <property type="protein sequence ID" value="GIY90356.1"/>
    <property type="molecule type" value="Genomic_DNA"/>
</dbReference>
<organism evidence="1 2">
    <name type="scientific">Caerostris darwini</name>
    <dbReference type="NCBI Taxonomy" id="1538125"/>
    <lineage>
        <taxon>Eukaryota</taxon>
        <taxon>Metazoa</taxon>
        <taxon>Ecdysozoa</taxon>
        <taxon>Arthropoda</taxon>
        <taxon>Chelicerata</taxon>
        <taxon>Arachnida</taxon>
        <taxon>Araneae</taxon>
        <taxon>Araneomorphae</taxon>
        <taxon>Entelegynae</taxon>
        <taxon>Araneoidea</taxon>
        <taxon>Araneidae</taxon>
        <taxon>Caerostris</taxon>
    </lineage>
</organism>
<reference evidence="1 2" key="1">
    <citation type="submission" date="2021-06" db="EMBL/GenBank/DDBJ databases">
        <title>Caerostris darwini draft genome.</title>
        <authorList>
            <person name="Kono N."/>
            <person name="Arakawa K."/>
        </authorList>
    </citation>
    <scope>NUCLEOTIDE SEQUENCE [LARGE SCALE GENOMIC DNA]</scope>
</reference>
<accession>A0AAV4X674</accession>
<evidence type="ECO:0000313" key="1">
    <source>
        <dbReference type="EMBL" id="GIY90356.1"/>
    </source>
</evidence>
<proteinExistence type="predicted"/>
<keyword evidence="2" id="KW-1185">Reference proteome</keyword>
<sequence>MKRRWGLISLNTSLEGIMAGKYFVFSSRNKVSINFERRWFSEWNRCFLNGRSLRAITQRICKGNRLVGRDGGNRTGKNEVGIDVNGNDTLEIKYLK</sequence>
<dbReference type="AlphaFoldDB" id="A0AAV4X674"/>
<evidence type="ECO:0000313" key="2">
    <source>
        <dbReference type="Proteomes" id="UP001054837"/>
    </source>
</evidence>
<protein>
    <submittedName>
        <fullName evidence="1">Uncharacterized protein</fullName>
    </submittedName>
</protein>
<name>A0AAV4X674_9ARAC</name>
<gene>
    <name evidence="1" type="ORF">CDAR_417241</name>
</gene>
<comment type="caution">
    <text evidence="1">The sequence shown here is derived from an EMBL/GenBank/DDBJ whole genome shotgun (WGS) entry which is preliminary data.</text>
</comment>